<gene>
    <name evidence="1" type="ORF">KEU06_12375</name>
</gene>
<sequence length="93" mass="10446">MNGATPLNRWLELSRDYGVMPGPRGAMRAHLFGTYIKRIITKKGLRIAGLQFQSKELQQVRRTSGKTPIVGRVNNHDLGSASVWTEEGWIEVP</sequence>
<proteinExistence type="predicted"/>
<accession>A0A942DWV9</accession>
<evidence type="ECO:0000313" key="2">
    <source>
        <dbReference type="Proteomes" id="UP000680348"/>
    </source>
</evidence>
<keyword evidence="2" id="KW-1185">Reference proteome</keyword>
<organism evidence="1 2">
    <name type="scientific">Pseudaminobacter soli</name>
    <name type="common">ex Zhang et al. 2022</name>
    <dbReference type="NCBI Taxonomy" id="2831468"/>
    <lineage>
        <taxon>Bacteria</taxon>
        <taxon>Pseudomonadati</taxon>
        <taxon>Pseudomonadota</taxon>
        <taxon>Alphaproteobacteria</taxon>
        <taxon>Hyphomicrobiales</taxon>
        <taxon>Phyllobacteriaceae</taxon>
        <taxon>Pseudaminobacter</taxon>
    </lineage>
</organism>
<evidence type="ECO:0000313" key="1">
    <source>
        <dbReference type="EMBL" id="MBS3649404.1"/>
    </source>
</evidence>
<name>A0A942DWV9_9HYPH</name>
<comment type="caution">
    <text evidence="1">The sequence shown here is derived from an EMBL/GenBank/DDBJ whole genome shotgun (WGS) entry which is preliminary data.</text>
</comment>
<reference evidence="1" key="1">
    <citation type="submission" date="2021-04" db="EMBL/GenBank/DDBJ databases">
        <title>Pseudaminobacter soli sp. nov., isolated from paddy soil contaminated by heavy metals.</title>
        <authorList>
            <person name="Zhang K."/>
        </authorList>
    </citation>
    <scope>NUCLEOTIDE SEQUENCE</scope>
    <source>
        <strain evidence="1">19-2017</strain>
    </source>
</reference>
<dbReference type="AlphaFoldDB" id="A0A942DWV9"/>
<dbReference type="Proteomes" id="UP000680348">
    <property type="component" value="Unassembled WGS sequence"/>
</dbReference>
<dbReference type="EMBL" id="JAGWCR010000006">
    <property type="protein sequence ID" value="MBS3649404.1"/>
    <property type="molecule type" value="Genomic_DNA"/>
</dbReference>
<protein>
    <submittedName>
        <fullName evidence="1">Mu transposase C-terminal domain-containing protein</fullName>
    </submittedName>
</protein>